<dbReference type="EMBL" id="FQVI01000012">
    <property type="protein sequence ID" value="SHF06764.1"/>
    <property type="molecule type" value="Genomic_DNA"/>
</dbReference>
<proteinExistence type="predicted"/>
<feature type="chain" id="PRO_5009908476" evidence="2">
    <location>
        <begin position="24"/>
        <end position="206"/>
    </location>
</feature>
<sequence length="206" mass="21356">MKKMIALLSAAVLTVATAVTAFALPSVSVDGVVTKTESAVDANGNAVTVEIKDVPEEYKAAVEEVKKEETIKELLGADFKEGMQVVDVKEVSVPEGTAFPVTITFSVPGVKEGTAVAVLHYNGSAWERITKDVKAGNGTITATFDSLSPVAFVVDKEAAEAASTSTSTSAKSPKTGEFNVLGMAGIVAIIALGGMAVTYSRKRKEA</sequence>
<gene>
    <name evidence="3" type="ORF">SAMN02745158_02405</name>
</gene>
<name>A0A1M4YLU5_9CLOT</name>
<dbReference type="RefSeq" id="WP_072852060.1">
    <property type="nucleotide sequence ID" value="NZ_FQVI01000012.1"/>
</dbReference>
<keyword evidence="1" id="KW-0812">Transmembrane</keyword>
<dbReference type="NCBIfam" id="TIGR01167">
    <property type="entry name" value="LPXTG_anchor"/>
    <property type="match status" value="1"/>
</dbReference>
<keyword evidence="1" id="KW-1133">Transmembrane helix</keyword>
<keyword evidence="1" id="KW-0472">Membrane</keyword>
<reference evidence="3 4" key="1">
    <citation type="submission" date="2016-11" db="EMBL/GenBank/DDBJ databases">
        <authorList>
            <person name="Jaros S."/>
            <person name="Januszkiewicz K."/>
            <person name="Wedrychowicz H."/>
        </authorList>
    </citation>
    <scope>NUCLEOTIDE SEQUENCE [LARGE SCALE GENOMIC DNA]</scope>
    <source>
        <strain evidence="3 4">DSM 17459</strain>
    </source>
</reference>
<dbReference type="OrthoDB" id="2053454at2"/>
<evidence type="ECO:0000313" key="4">
    <source>
        <dbReference type="Proteomes" id="UP000184245"/>
    </source>
</evidence>
<evidence type="ECO:0000313" key="3">
    <source>
        <dbReference type="EMBL" id="SHF06764.1"/>
    </source>
</evidence>
<feature type="signal peptide" evidence="2">
    <location>
        <begin position="1"/>
        <end position="23"/>
    </location>
</feature>
<dbReference type="STRING" id="1122155.SAMN02745158_02405"/>
<feature type="transmembrane region" description="Helical" evidence="1">
    <location>
        <begin position="178"/>
        <end position="199"/>
    </location>
</feature>
<protein>
    <submittedName>
        <fullName evidence="3">LPXTG-motif cell wall anchor domain-containing protein</fullName>
    </submittedName>
</protein>
<evidence type="ECO:0000256" key="1">
    <source>
        <dbReference type="SAM" id="Phobius"/>
    </source>
</evidence>
<keyword evidence="4" id="KW-1185">Reference proteome</keyword>
<accession>A0A1M4YLU5</accession>
<evidence type="ECO:0000256" key="2">
    <source>
        <dbReference type="SAM" id="SignalP"/>
    </source>
</evidence>
<dbReference type="Proteomes" id="UP000184245">
    <property type="component" value="Unassembled WGS sequence"/>
</dbReference>
<dbReference type="AlphaFoldDB" id="A0A1M4YLU5"/>
<organism evidence="3 4">
    <name type="scientific">Lactonifactor longoviformis DSM 17459</name>
    <dbReference type="NCBI Taxonomy" id="1122155"/>
    <lineage>
        <taxon>Bacteria</taxon>
        <taxon>Bacillati</taxon>
        <taxon>Bacillota</taxon>
        <taxon>Clostridia</taxon>
        <taxon>Eubacteriales</taxon>
        <taxon>Clostridiaceae</taxon>
        <taxon>Lactonifactor</taxon>
    </lineage>
</organism>
<keyword evidence="2" id="KW-0732">Signal</keyword>